<accession>A0A6A6ZES5</accession>
<comment type="similarity">
    <text evidence="1">Belongs to the NADH:flavin oxidoreductase/NADH oxidase family.</text>
</comment>
<dbReference type="Proteomes" id="UP000799424">
    <property type="component" value="Unassembled WGS sequence"/>
</dbReference>
<feature type="domain" description="NADH:flavin oxidoreductase/NADH oxidase N-terminal" evidence="5">
    <location>
        <begin position="18"/>
        <end position="356"/>
    </location>
</feature>
<dbReference type="EMBL" id="MU006250">
    <property type="protein sequence ID" value="KAF2818687.1"/>
    <property type="molecule type" value="Genomic_DNA"/>
</dbReference>
<evidence type="ECO:0000256" key="4">
    <source>
        <dbReference type="ARBA" id="ARBA00023002"/>
    </source>
</evidence>
<organism evidence="6 7">
    <name type="scientific">Ophiobolus disseminans</name>
    <dbReference type="NCBI Taxonomy" id="1469910"/>
    <lineage>
        <taxon>Eukaryota</taxon>
        <taxon>Fungi</taxon>
        <taxon>Dikarya</taxon>
        <taxon>Ascomycota</taxon>
        <taxon>Pezizomycotina</taxon>
        <taxon>Dothideomycetes</taxon>
        <taxon>Pleosporomycetidae</taxon>
        <taxon>Pleosporales</taxon>
        <taxon>Pleosporineae</taxon>
        <taxon>Phaeosphaeriaceae</taxon>
        <taxon>Ophiobolus</taxon>
    </lineage>
</organism>
<reference evidence="6" key="1">
    <citation type="journal article" date="2020" name="Stud. Mycol.">
        <title>101 Dothideomycetes genomes: a test case for predicting lifestyles and emergence of pathogens.</title>
        <authorList>
            <person name="Haridas S."/>
            <person name="Albert R."/>
            <person name="Binder M."/>
            <person name="Bloem J."/>
            <person name="Labutti K."/>
            <person name="Salamov A."/>
            <person name="Andreopoulos B."/>
            <person name="Baker S."/>
            <person name="Barry K."/>
            <person name="Bills G."/>
            <person name="Bluhm B."/>
            <person name="Cannon C."/>
            <person name="Castanera R."/>
            <person name="Culley D."/>
            <person name="Daum C."/>
            <person name="Ezra D."/>
            <person name="Gonzalez J."/>
            <person name="Henrissat B."/>
            <person name="Kuo A."/>
            <person name="Liang C."/>
            <person name="Lipzen A."/>
            <person name="Lutzoni F."/>
            <person name="Magnuson J."/>
            <person name="Mondo S."/>
            <person name="Nolan M."/>
            <person name="Ohm R."/>
            <person name="Pangilinan J."/>
            <person name="Park H.-J."/>
            <person name="Ramirez L."/>
            <person name="Alfaro M."/>
            <person name="Sun H."/>
            <person name="Tritt A."/>
            <person name="Yoshinaga Y."/>
            <person name="Zwiers L.-H."/>
            <person name="Turgeon B."/>
            <person name="Goodwin S."/>
            <person name="Spatafora J."/>
            <person name="Crous P."/>
            <person name="Grigoriev I."/>
        </authorList>
    </citation>
    <scope>NUCLEOTIDE SEQUENCE</scope>
    <source>
        <strain evidence="6">CBS 113818</strain>
    </source>
</reference>
<gene>
    <name evidence="6" type="ORF">CC86DRAFT_472732</name>
</gene>
<proteinExistence type="inferred from homology"/>
<evidence type="ECO:0000313" key="6">
    <source>
        <dbReference type="EMBL" id="KAF2818687.1"/>
    </source>
</evidence>
<dbReference type="InterPro" id="IPR001155">
    <property type="entry name" value="OxRdtase_FMN_N"/>
</dbReference>
<dbReference type="InterPro" id="IPR013785">
    <property type="entry name" value="Aldolase_TIM"/>
</dbReference>
<evidence type="ECO:0000256" key="3">
    <source>
        <dbReference type="ARBA" id="ARBA00022643"/>
    </source>
</evidence>
<dbReference type="Gene3D" id="3.20.20.70">
    <property type="entry name" value="Aldolase class I"/>
    <property type="match status" value="1"/>
</dbReference>
<dbReference type="GO" id="GO:0016491">
    <property type="term" value="F:oxidoreductase activity"/>
    <property type="evidence" value="ECO:0007669"/>
    <property type="project" value="UniProtKB-KW"/>
</dbReference>
<keyword evidence="7" id="KW-1185">Reference proteome</keyword>
<sequence>MDPQRRVRDPVTLPCGLVFKNRLLKAAMAENMSSSNTPTDEMIIPYKTWGEGGWGGILTGNVQIDERWLGTNNDLTFKDMTDPEVKARWRKYAEACSADGGKAIVQICHPGRQSPITAGSRGLLEKNVAPSAIALDLGDGILARLAQKVVFGMPREITETEIEELVNRYAEVSRFLSDVGFHGVELHGAHGYLLTLFMSAKTNHRTDSYGNLSRLVTSIIHAIRAAVPASFAIGIKLNSVDIQDSGDMEEAMQQIQHIISAGVDFLEISGGSYEDPKMFAVPSDQTRKVSERTTQREAYFLDYARAIRERFPNVVLMVTGGFRSLAGMHAALADNACDIIGIARPAVVDPVWARKLIDAEEKGVDEAMRLRHVKPGWLVSKIPLKAVGAGVESTYYATGIARMSKGLETRAP</sequence>
<keyword evidence="3" id="KW-0288">FMN</keyword>
<keyword evidence="2" id="KW-0285">Flavoprotein</keyword>
<dbReference type="Pfam" id="PF00724">
    <property type="entry name" value="Oxidored_FMN"/>
    <property type="match status" value="1"/>
</dbReference>
<evidence type="ECO:0000256" key="2">
    <source>
        <dbReference type="ARBA" id="ARBA00022630"/>
    </source>
</evidence>
<dbReference type="AlphaFoldDB" id="A0A6A6ZES5"/>
<dbReference type="SUPFAM" id="SSF51395">
    <property type="entry name" value="FMN-linked oxidoreductases"/>
    <property type="match status" value="1"/>
</dbReference>
<dbReference type="InterPro" id="IPR051799">
    <property type="entry name" value="NADH_flavin_oxidoreductase"/>
</dbReference>
<dbReference type="OrthoDB" id="1663137at2759"/>
<evidence type="ECO:0000256" key="1">
    <source>
        <dbReference type="ARBA" id="ARBA00005979"/>
    </source>
</evidence>
<name>A0A6A6ZES5_9PLEO</name>
<dbReference type="PANTHER" id="PTHR43656">
    <property type="entry name" value="BINDING OXIDOREDUCTASE, PUTATIVE (AFU_ORTHOLOGUE AFUA_2G08260)-RELATED"/>
    <property type="match status" value="1"/>
</dbReference>
<evidence type="ECO:0000313" key="7">
    <source>
        <dbReference type="Proteomes" id="UP000799424"/>
    </source>
</evidence>
<dbReference type="PANTHER" id="PTHR43656:SF2">
    <property type="entry name" value="BINDING OXIDOREDUCTASE, PUTATIVE (AFU_ORTHOLOGUE AFUA_2G08260)-RELATED"/>
    <property type="match status" value="1"/>
</dbReference>
<protein>
    <submittedName>
        <fullName evidence="6">Putative FMN binding oxidoreductase</fullName>
    </submittedName>
</protein>
<evidence type="ECO:0000259" key="5">
    <source>
        <dbReference type="Pfam" id="PF00724"/>
    </source>
</evidence>
<keyword evidence="4" id="KW-0560">Oxidoreductase</keyword>
<dbReference type="GO" id="GO:0010181">
    <property type="term" value="F:FMN binding"/>
    <property type="evidence" value="ECO:0007669"/>
    <property type="project" value="InterPro"/>
</dbReference>